<dbReference type="InterPro" id="IPR000408">
    <property type="entry name" value="Reg_chr_condens"/>
</dbReference>
<keyword evidence="2" id="KW-1185">Reference proteome</keyword>
<dbReference type="Gene3D" id="2.130.10.30">
    <property type="entry name" value="Regulator of chromosome condensation 1/beta-lactamase-inhibitor protein II"/>
    <property type="match status" value="2"/>
</dbReference>
<organism evidence="1 2">
    <name type="scientific">Microvenator marinus</name>
    <dbReference type="NCBI Taxonomy" id="2600177"/>
    <lineage>
        <taxon>Bacteria</taxon>
        <taxon>Deltaproteobacteria</taxon>
        <taxon>Bradymonadales</taxon>
        <taxon>Microvenatoraceae</taxon>
        <taxon>Microvenator</taxon>
    </lineage>
</organism>
<evidence type="ECO:0000313" key="2">
    <source>
        <dbReference type="Proteomes" id="UP000321595"/>
    </source>
</evidence>
<proteinExistence type="predicted"/>
<dbReference type="Pfam" id="PF13540">
    <property type="entry name" value="RCC1_2"/>
    <property type="match status" value="4"/>
</dbReference>
<protein>
    <submittedName>
        <fullName evidence="1">Uncharacterized protein</fullName>
    </submittedName>
</protein>
<dbReference type="SUPFAM" id="SSF50985">
    <property type="entry name" value="RCC1/BLIP-II"/>
    <property type="match status" value="1"/>
</dbReference>
<dbReference type="PANTHER" id="PTHR45982:SF1">
    <property type="entry name" value="REGULATOR OF CHROMOSOME CONDENSATION"/>
    <property type="match status" value="1"/>
</dbReference>
<accession>A0A5B8XR54</accession>
<dbReference type="PROSITE" id="PS51257">
    <property type="entry name" value="PROKAR_LIPOPROTEIN"/>
    <property type="match status" value="1"/>
</dbReference>
<dbReference type="Proteomes" id="UP000321595">
    <property type="component" value="Chromosome"/>
</dbReference>
<gene>
    <name evidence="1" type="ORF">FRD01_12420</name>
</gene>
<name>A0A5B8XR54_9DELT</name>
<dbReference type="PANTHER" id="PTHR45982">
    <property type="entry name" value="REGULATOR OF CHROMOSOME CONDENSATION"/>
    <property type="match status" value="1"/>
</dbReference>
<dbReference type="RefSeq" id="WP_146960087.1">
    <property type="nucleotide sequence ID" value="NZ_CP042467.1"/>
</dbReference>
<dbReference type="KEGG" id="bbae:FRD01_12420"/>
<dbReference type="GO" id="GO:0005085">
    <property type="term" value="F:guanyl-nucleotide exchange factor activity"/>
    <property type="evidence" value="ECO:0007669"/>
    <property type="project" value="TreeGrafter"/>
</dbReference>
<dbReference type="PROSITE" id="PS50012">
    <property type="entry name" value="RCC1_3"/>
    <property type="match status" value="2"/>
</dbReference>
<dbReference type="AlphaFoldDB" id="A0A5B8XR54"/>
<dbReference type="EMBL" id="CP042467">
    <property type="protein sequence ID" value="QED28025.1"/>
    <property type="molecule type" value="Genomic_DNA"/>
</dbReference>
<reference evidence="1 2" key="1">
    <citation type="submission" date="2019-08" db="EMBL/GenBank/DDBJ databases">
        <authorList>
            <person name="Liang Q."/>
        </authorList>
    </citation>
    <scope>NUCLEOTIDE SEQUENCE [LARGE SCALE GENOMIC DNA]</scope>
    <source>
        <strain evidence="1 2">V1718</strain>
    </source>
</reference>
<dbReference type="GO" id="GO:0005737">
    <property type="term" value="C:cytoplasm"/>
    <property type="evidence" value="ECO:0007669"/>
    <property type="project" value="TreeGrafter"/>
</dbReference>
<dbReference type="InterPro" id="IPR009091">
    <property type="entry name" value="RCC1/BLIP-II"/>
</dbReference>
<dbReference type="OrthoDB" id="5477973at2"/>
<evidence type="ECO:0000313" key="1">
    <source>
        <dbReference type="EMBL" id="QED28025.1"/>
    </source>
</evidence>
<sequence length="390" mass="39880">MNWKYLIGLSILALSCGQTSPDGALDVKLGGDFGCVLDPGQGVFCWGSNSHGQLAQTPPKFGLESGVRESVTPVLVAGTQDAIELSVGDSHACVLTPDDVLCWGSDEQGQIGVSIPDACEGSATHIGNFDVACQPAATSLGLGKQNWLSAGGEATCVGSGTDTTCRGNSNYRFDKMNGLNSIGMNWESACGLTSLGKLRCDKRPSVDEYGVVESIGSIESFALGNGTTVCTINSSRALKCWGSSNSLGELGAGHTDIVNPWESTSPVPSAVQVVSGGTHYCALSGTGDVHCWGQSTSGQIGVAPILASGGVEMTDPDSYQPPSGLCPGGACEPTPIRVEGIGGATRIAAGASTSCAITEDDQVKCWGRLVDSTVPTVIDGPWSHSASARD</sequence>
<dbReference type="InterPro" id="IPR051553">
    <property type="entry name" value="Ran_GTPase-activating"/>
</dbReference>